<dbReference type="InterPro" id="IPR036375">
    <property type="entry name" value="Hemopexin-like_dom_sf"/>
</dbReference>
<evidence type="ECO:0000313" key="3">
    <source>
        <dbReference type="Proteomes" id="UP000037510"/>
    </source>
</evidence>
<organism evidence="2 3">
    <name type="scientific">Operophtera brumata</name>
    <name type="common">Winter moth</name>
    <name type="synonym">Phalaena brumata</name>
    <dbReference type="NCBI Taxonomy" id="104452"/>
    <lineage>
        <taxon>Eukaryota</taxon>
        <taxon>Metazoa</taxon>
        <taxon>Ecdysozoa</taxon>
        <taxon>Arthropoda</taxon>
        <taxon>Hexapoda</taxon>
        <taxon>Insecta</taxon>
        <taxon>Pterygota</taxon>
        <taxon>Neoptera</taxon>
        <taxon>Endopterygota</taxon>
        <taxon>Lepidoptera</taxon>
        <taxon>Glossata</taxon>
        <taxon>Ditrysia</taxon>
        <taxon>Geometroidea</taxon>
        <taxon>Geometridae</taxon>
        <taxon>Larentiinae</taxon>
        <taxon>Operophtera</taxon>
    </lineage>
</organism>
<dbReference type="STRING" id="104452.A0A0L7KXK8"/>
<feature type="non-terminal residue" evidence="2">
    <location>
        <position position="1"/>
    </location>
</feature>
<dbReference type="EMBL" id="JTDY01004583">
    <property type="protein sequence ID" value="KOB67987.1"/>
    <property type="molecule type" value="Genomic_DNA"/>
</dbReference>
<dbReference type="Pfam" id="PF00045">
    <property type="entry name" value="Hemopexin"/>
    <property type="match status" value="1"/>
</dbReference>
<dbReference type="PROSITE" id="PS51642">
    <property type="entry name" value="HEMOPEXIN_2"/>
    <property type="match status" value="1"/>
</dbReference>
<dbReference type="InterPro" id="IPR018487">
    <property type="entry name" value="Hemopexin-like_repeat"/>
</dbReference>
<dbReference type="SUPFAM" id="SSF50923">
    <property type="entry name" value="Hemopexin-like domain"/>
    <property type="match status" value="1"/>
</dbReference>
<dbReference type="Proteomes" id="UP000037510">
    <property type="component" value="Unassembled WGS sequence"/>
</dbReference>
<feature type="repeat" description="Hemopexin" evidence="1">
    <location>
        <begin position="156"/>
        <end position="204"/>
    </location>
</feature>
<comment type="caution">
    <text evidence="2">The sequence shown here is derived from an EMBL/GenBank/DDBJ whole genome shotgun (WGS) entry which is preliminary data.</text>
</comment>
<gene>
    <name evidence="2" type="ORF">OBRU01_18979</name>
</gene>
<accession>A0A0L7KXK8</accession>
<dbReference type="AlphaFoldDB" id="A0A0L7KXK8"/>
<dbReference type="Gene3D" id="2.110.10.10">
    <property type="entry name" value="Hemopexin-like domain"/>
    <property type="match status" value="1"/>
</dbReference>
<name>A0A0L7KXK8_OPEBR</name>
<keyword evidence="3" id="KW-1185">Reference proteome</keyword>
<evidence type="ECO:0000313" key="2">
    <source>
        <dbReference type="EMBL" id="KOB67987.1"/>
    </source>
</evidence>
<protein>
    <submittedName>
        <fullName evidence="2">Matrix metalloproteinase</fullName>
    </submittedName>
</protein>
<evidence type="ECO:0000256" key="1">
    <source>
        <dbReference type="PROSITE-ProRule" id="PRU01011"/>
    </source>
</evidence>
<sequence length="234" mass="27341">PTEVAVSLSPGTPAVPRFTKPDSEEVEENYYPDLCMTNYDTLQVIHGDIYVFEEEVITLIHPGTPAVPRFTKPDSEEEAEENYYPDLCMTNYDTLQVIHGDIYVFEEEPDSEEVEENYYLDLCMTNYDTLQVIHGDIYVFEEERGNISKYSIPPQVNELTTVFTSNYNNKTYLIDDERFWRYDERTKKMDEGYPKDMSAWKKVPYPYYPLPVAQIWFNCAPNAEMNNYVTNDGP</sequence>
<dbReference type="SMART" id="SM00120">
    <property type="entry name" value="HX"/>
    <property type="match status" value="1"/>
</dbReference>
<reference evidence="2 3" key="1">
    <citation type="journal article" date="2015" name="Genome Biol. Evol.">
        <title>The genome of winter moth (Operophtera brumata) provides a genomic perspective on sexual dimorphism and phenology.</title>
        <authorList>
            <person name="Derks M.F."/>
            <person name="Smit S."/>
            <person name="Salis L."/>
            <person name="Schijlen E."/>
            <person name="Bossers A."/>
            <person name="Mateman C."/>
            <person name="Pijl A.S."/>
            <person name="de Ridder D."/>
            <person name="Groenen M.A."/>
            <person name="Visser M.E."/>
            <person name="Megens H.J."/>
        </authorList>
    </citation>
    <scope>NUCLEOTIDE SEQUENCE [LARGE SCALE GENOMIC DNA]</scope>
    <source>
        <strain evidence="2">WM2013NL</strain>
        <tissue evidence="2">Head and thorax</tissue>
    </source>
</reference>
<proteinExistence type="predicted"/>